<accession>A0A0B1SV75</accession>
<feature type="chain" id="PRO_5002081768" evidence="1">
    <location>
        <begin position="20"/>
        <end position="228"/>
    </location>
</feature>
<evidence type="ECO:0000313" key="2">
    <source>
        <dbReference type="EMBL" id="KHJ87796.1"/>
    </source>
</evidence>
<keyword evidence="3" id="KW-1185">Reference proteome</keyword>
<reference evidence="2 3" key="1">
    <citation type="submission" date="2014-03" db="EMBL/GenBank/DDBJ databases">
        <title>Draft genome of the hookworm Oesophagostomum dentatum.</title>
        <authorList>
            <person name="Mitreva M."/>
        </authorList>
    </citation>
    <scope>NUCLEOTIDE SEQUENCE [LARGE SCALE GENOMIC DNA]</scope>
    <source>
        <strain evidence="2 3">OD-Hann</strain>
    </source>
</reference>
<keyword evidence="1" id="KW-0732">Signal</keyword>
<sequence length="228" mass="26177">MNLILVIFIIAAFALSATAECFYNEPKFDQKTFENTDGYLHLPRGSDQQKVYMEFVKMSTGNKHYSPPEGWDMIKWPYPGSMKVNFTTYITEGMIDGLPFTHYVLILNETSYTGTTQQTTYKFYHKQKEERGFLSYNDLGSNTLSEESRFVSDAEMDKLLRGCTLAGRSSNQMRMKSSYNPDSSSNYMRMKSSYGSYAGQESISSFCEQEATNRLDRICETYCNMCPP</sequence>
<evidence type="ECO:0000256" key="1">
    <source>
        <dbReference type="SAM" id="SignalP"/>
    </source>
</evidence>
<dbReference type="AlphaFoldDB" id="A0A0B1SV75"/>
<name>A0A0B1SV75_OESDE</name>
<feature type="signal peptide" evidence="1">
    <location>
        <begin position="1"/>
        <end position="19"/>
    </location>
</feature>
<dbReference type="EMBL" id="KN557003">
    <property type="protein sequence ID" value="KHJ87796.1"/>
    <property type="molecule type" value="Genomic_DNA"/>
</dbReference>
<proteinExistence type="predicted"/>
<evidence type="ECO:0000313" key="3">
    <source>
        <dbReference type="Proteomes" id="UP000053660"/>
    </source>
</evidence>
<dbReference type="Proteomes" id="UP000053660">
    <property type="component" value="Unassembled WGS sequence"/>
</dbReference>
<organism evidence="2 3">
    <name type="scientific">Oesophagostomum dentatum</name>
    <name type="common">Nodular worm</name>
    <dbReference type="NCBI Taxonomy" id="61180"/>
    <lineage>
        <taxon>Eukaryota</taxon>
        <taxon>Metazoa</taxon>
        <taxon>Ecdysozoa</taxon>
        <taxon>Nematoda</taxon>
        <taxon>Chromadorea</taxon>
        <taxon>Rhabditida</taxon>
        <taxon>Rhabditina</taxon>
        <taxon>Rhabditomorpha</taxon>
        <taxon>Strongyloidea</taxon>
        <taxon>Strongylidae</taxon>
        <taxon>Oesophagostomum</taxon>
    </lineage>
</organism>
<gene>
    <name evidence="2" type="ORF">OESDEN_12422</name>
</gene>
<protein>
    <submittedName>
        <fullName evidence="2">Uncharacterized protein</fullName>
    </submittedName>
</protein>